<evidence type="ECO:0000256" key="1">
    <source>
        <dbReference type="ARBA" id="ARBA00004141"/>
    </source>
</evidence>
<evidence type="ECO:0000256" key="7">
    <source>
        <dbReference type="PROSITE-ProRule" id="PRU00339"/>
    </source>
</evidence>
<comment type="similarity">
    <text evidence="2">Belongs to the peptidase S54 family.</text>
</comment>
<feature type="transmembrane region" description="Helical" evidence="8">
    <location>
        <begin position="189"/>
        <end position="207"/>
    </location>
</feature>
<evidence type="ECO:0000256" key="5">
    <source>
        <dbReference type="ARBA" id="ARBA00022989"/>
    </source>
</evidence>
<dbReference type="SMART" id="SM00028">
    <property type="entry name" value="TPR"/>
    <property type="match status" value="2"/>
</dbReference>
<dbReference type="InterPro" id="IPR035952">
    <property type="entry name" value="Rhomboid-like_sf"/>
</dbReference>
<evidence type="ECO:0000313" key="10">
    <source>
        <dbReference type="EMBL" id="TXC92403.1"/>
    </source>
</evidence>
<comment type="caution">
    <text evidence="10">The sequence shown here is derived from an EMBL/GenBank/DDBJ whole genome shotgun (WGS) entry which is preliminary data.</text>
</comment>
<feature type="transmembrane region" description="Helical" evidence="8">
    <location>
        <begin position="373"/>
        <end position="393"/>
    </location>
</feature>
<dbReference type="InterPro" id="IPR019734">
    <property type="entry name" value="TPR_rpt"/>
</dbReference>
<organism evidence="10 11">
    <name type="scientific">Metabacillus litoralis</name>
    <dbReference type="NCBI Taxonomy" id="152268"/>
    <lineage>
        <taxon>Bacteria</taxon>
        <taxon>Bacillati</taxon>
        <taxon>Bacillota</taxon>
        <taxon>Bacilli</taxon>
        <taxon>Bacillales</taxon>
        <taxon>Bacillaceae</taxon>
        <taxon>Metabacillus</taxon>
    </lineage>
</organism>
<dbReference type="Pfam" id="PF14559">
    <property type="entry name" value="TPR_19"/>
    <property type="match status" value="1"/>
</dbReference>
<reference evidence="10 11" key="1">
    <citation type="journal article" date="2005" name="Int. J. Syst. Evol. Microbiol.">
        <title>Bacillus litoralis sp. nov., isolated from a tidal flat of the Yellow Sea in Korea.</title>
        <authorList>
            <person name="Yoon J.H."/>
            <person name="Oh T.K."/>
        </authorList>
    </citation>
    <scope>NUCLEOTIDE SEQUENCE [LARGE SCALE GENOMIC DNA]</scope>
    <source>
        <strain evidence="10 11">SW-211</strain>
    </source>
</reference>
<dbReference type="InterPro" id="IPR022764">
    <property type="entry name" value="Peptidase_S54_rhomboid_dom"/>
</dbReference>
<keyword evidence="6 8" id="KW-0472">Membrane</keyword>
<sequence>MSRSDYMVNEQDYFYWSLIEQLVIDQKFTILGLSQDGNEILLEPVRNKQYSIVRLRRMDVDWGNSLSIDIEKAGLNFQSLLKQGIRGPLHILNIYVSTLPPVDDYPEAFTKGHTIGKKGAITISSFLVIKEEDTKKKLEEILNVSLKNPQEQNETSELEDVQEIRNRVVSHHNELREEERKLFQNGKPFFTYIFLILQIFMFLLLEFSGGSENTETLIQFGAKFNPYIYEGEWWRFVTPIVLHIGFFHLLMNSFALYYIGPAVERAYGSGRFLIIYILAGISGSIASFAFSPFVSAGASGAIFGCFGALLYIGIHNRKAFLRTMGSNLFIIIGINLALGFVIPNIDNAGHIGGLIGGFLAALIVQIPQKKQRLLSIAGVIVTLGLLYGLYQFGMSETESQSPQYTLMRAQEFIEAQDYESAYTYLSNANKEVNNSPNILFQLSVVEIELGKYDEAIKHLEQITKIDDTFHEAHYNLAVLYAQGGNLDLALQKVNKALQYDSTNEQYNQLKQQLTQ</sequence>
<dbReference type="PANTHER" id="PTHR43731">
    <property type="entry name" value="RHOMBOID PROTEASE"/>
    <property type="match status" value="1"/>
</dbReference>
<evidence type="ECO:0000256" key="8">
    <source>
        <dbReference type="SAM" id="Phobius"/>
    </source>
</evidence>
<evidence type="ECO:0000256" key="2">
    <source>
        <dbReference type="ARBA" id="ARBA00009045"/>
    </source>
</evidence>
<evidence type="ECO:0000313" key="11">
    <source>
        <dbReference type="Proteomes" id="UP000321363"/>
    </source>
</evidence>
<feature type="repeat" description="TPR" evidence="7">
    <location>
        <begin position="470"/>
        <end position="503"/>
    </location>
</feature>
<dbReference type="Pfam" id="PF01694">
    <property type="entry name" value="Rhomboid"/>
    <property type="match status" value="1"/>
</dbReference>
<dbReference type="Gene3D" id="1.25.40.10">
    <property type="entry name" value="Tetratricopeptide repeat domain"/>
    <property type="match status" value="1"/>
</dbReference>
<proteinExistence type="inferred from homology"/>
<keyword evidence="3 8" id="KW-0812">Transmembrane</keyword>
<dbReference type="GO" id="GO:0006508">
    <property type="term" value="P:proteolysis"/>
    <property type="evidence" value="ECO:0007669"/>
    <property type="project" value="UniProtKB-KW"/>
</dbReference>
<accession>A0A5C6W3Q4</accession>
<keyword evidence="5 8" id="KW-1133">Transmembrane helix</keyword>
<dbReference type="AlphaFoldDB" id="A0A5C6W3Q4"/>
<feature type="transmembrane region" description="Helical" evidence="8">
    <location>
        <begin position="240"/>
        <end position="260"/>
    </location>
</feature>
<evidence type="ECO:0000259" key="9">
    <source>
        <dbReference type="Pfam" id="PF01694"/>
    </source>
</evidence>
<dbReference type="InterPro" id="IPR011990">
    <property type="entry name" value="TPR-like_helical_dom_sf"/>
</dbReference>
<evidence type="ECO:0000256" key="6">
    <source>
        <dbReference type="ARBA" id="ARBA00023136"/>
    </source>
</evidence>
<feature type="transmembrane region" description="Helical" evidence="8">
    <location>
        <begin position="272"/>
        <end position="290"/>
    </location>
</feature>
<feature type="transmembrane region" description="Helical" evidence="8">
    <location>
        <begin position="296"/>
        <end position="314"/>
    </location>
</feature>
<keyword evidence="4" id="KW-0378">Hydrolase</keyword>
<evidence type="ECO:0000256" key="3">
    <source>
        <dbReference type="ARBA" id="ARBA00022692"/>
    </source>
</evidence>
<dbReference type="EMBL" id="VOQF01000002">
    <property type="protein sequence ID" value="TXC92403.1"/>
    <property type="molecule type" value="Genomic_DNA"/>
</dbReference>
<keyword evidence="7" id="KW-0802">TPR repeat</keyword>
<dbReference type="Proteomes" id="UP000321363">
    <property type="component" value="Unassembled WGS sequence"/>
</dbReference>
<dbReference type="InterPro" id="IPR050925">
    <property type="entry name" value="Rhomboid_protease_S54"/>
</dbReference>
<gene>
    <name evidence="10" type="ORF">FS935_04960</name>
</gene>
<dbReference type="SUPFAM" id="SSF48452">
    <property type="entry name" value="TPR-like"/>
    <property type="match status" value="1"/>
</dbReference>
<keyword evidence="11" id="KW-1185">Reference proteome</keyword>
<protein>
    <submittedName>
        <fullName evidence="10">Rhomboid family intramembrane serine protease</fullName>
    </submittedName>
</protein>
<dbReference type="SUPFAM" id="SSF144091">
    <property type="entry name" value="Rhomboid-like"/>
    <property type="match status" value="1"/>
</dbReference>
<dbReference type="GO" id="GO:0004252">
    <property type="term" value="F:serine-type endopeptidase activity"/>
    <property type="evidence" value="ECO:0007669"/>
    <property type="project" value="InterPro"/>
</dbReference>
<name>A0A5C6W3Q4_9BACI</name>
<dbReference type="GO" id="GO:0016020">
    <property type="term" value="C:membrane"/>
    <property type="evidence" value="ECO:0007669"/>
    <property type="project" value="UniProtKB-SubCell"/>
</dbReference>
<dbReference type="Gene3D" id="1.20.1540.10">
    <property type="entry name" value="Rhomboid-like"/>
    <property type="match status" value="1"/>
</dbReference>
<comment type="subcellular location">
    <subcellularLocation>
        <location evidence="1">Membrane</location>
        <topology evidence="1">Multi-pass membrane protein</topology>
    </subcellularLocation>
</comment>
<keyword evidence="10" id="KW-0645">Protease</keyword>
<feature type="repeat" description="TPR" evidence="7">
    <location>
        <begin position="436"/>
        <end position="469"/>
    </location>
</feature>
<dbReference type="PROSITE" id="PS50005">
    <property type="entry name" value="TPR"/>
    <property type="match status" value="2"/>
</dbReference>
<feature type="domain" description="Peptidase S54 rhomboid" evidence="9">
    <location>
        <begin position="231"/>
        <end position="364"/>
    </location>
</feature>
<feature type="transmembrane region" description="Helical" evidence="8">
    <location>
        <begin position="326"/>
        <end position="342"/>
    </location>
</feature>
<dbReference type="PANTHER" id="PTHR43731:SF14">
    <property type="entry name" value="PRESENILIN-ASSOCIATED RHOMBOID-LIKE PROTEIN, MITOCHONDRIAL"/>
    <property type="match status" value="1"/>
</dbReference>
<feature type="transmembrane region" description="Helical" evidence="8">
    <location>
        <begin position="348"/>
        <end position="366"/>
    </location>
</feature>
<evidence type="ECO:0000256" key="4">
    <source>
        <dbReference type="ARBA" id="ARBA00022801"/>
    </source>
</evidence>